<feature type="chain" id="PRO_5044510759" description="S-adenosylmethionine decarboxylase beta chain" evidence="10">
    <location>
        <begin position="1"/>
        <end position="453"/>
    </location>
</feature>
<dbReference type="NCBIfam" id="TIGR03330">
    <property type="entry name" value="SAM_DCase_Bsu"/>
    <property type="match status" value="1"/>
</dbReference>
<evidence type="ECO:0000313" key="15">
    <source>
        <dbReference type="EMBL" id="GMA73382.1"/>
    </source>
</evidence>
<evidence type="ECO:0000313" key="13">
    <source>
        <dbReference type="EMBL" id="GMA70980.1"/>
    </source>
</evidence>
<keyword evidence="5 10" id="KW-0620">Polyamine biosynthesis</keyword>
<keyword evidence="1 10" id="KW-0949">S-adenosyl-L-methionine</keyword>
<evidence type="ECO:0000256" key="3">
    <source>
        <dbReference type="ARBA" id="ARBA00022813"/>
    </source>
</evidence>
<dbReference type="InterPro" id="IPR003826">
    <property type="entry name" value="AdoMetDC_fam_prok"/>
</dbReference>
<evidence type="ECO:0000256" key="1">
    <source>
        <dbReference type="ARBA" id="ARBA00022691"/>
    </source>
</evidence>
<reference evidence="12" key="3">
    <citation type="submission" date="2018-03" db="EMBL/GenBank/DDBJ databases">
        <authorList>
            <person name="Jeon C.O."/>
        </authorList>
    </citation>
    <scope>NUCLEOTIDE SEQUENCE</scope>
    <source>
        <strain evidence="12">JCM 31126</strain>
    </source>
</reference>
<dbReference type="InterPro" id="IPR002052">
    <property type="entry name" value="DNA_methylase_N6_adenine_CS"/>
</dbReference>
<protein>
    <recommendedName>
        <fullName evidence="10">S-adenosylmethionine decarboxylase proenzyme</fullName>
        <shortName evidence="10">AdoMetDC</shortName>
        <shortName evidence="10">SAMDC</shortName>
        <ecNumber evidence="10">4.1.1.50</ecNumber>
    </recommendedName>
    <component>
        <recommendedName>
            <fullName evidence="10">S-adenosylmethionine decarboxylase beta chain</fullName>
        </recommendedName>
    </component>
    <component>
        <recommendedName>
            <fullName evidence="10">S-adenosylmethionine decarboxylase alpha chain</fullName>
        </recommendedName>
    </component>
</protein>
<dbReference type="InterPro" id="IPR017716">
    <property type="entry name" value="S-AdoMet_deCOase_pro-enz"/>
</dbReference>
<dbReference type="Proteomes" id="UP001157039">
    <property type="component" value="Unassembled WGS sequence"/>
</dbReference>
<reference evidence="13 17" key="2">
    <citation type="journal article" date="2014" name="Int. J. Syst. Evol. Microbiol.">
        <title>Complete genome sequence of Corynebacterium casei LMG S-19264T (=DSM 44701T), isolated from a smear-ripened cheese.</title>
        <authorList>
            <consortium name="US DOE Joint Genome Institute (JGI-PGF)"/>
            <person name="Walter F."/>
            <person name="Albersmeier A."/>
            <person name="Kalinowski J."/>
            <person name="Ruckert C."/>
        </authorList>
    </citation>
    <scope>NUCLEOTIDE SEQUENCE [LARGE SCALE GENOMIC DNA]</scope>
    <source>
        <strain evidence="13 17">NBRC 114545</strain>
    </source>
</reference>
<dbReference type="Gene3D" id="3.40.50.150">
    <property type="entry name" value="Vaccinia Virus protein VP39"/>
    <property type="match status" value="1"/>
</dbReference>
<feature type="site" description="Cleavage (non-hydrolytic); by autolysis" evidence="10">
    <location>
        <begin position="453"/>
        <end position="454"/>
    </location>
</feature>
<dbReference type="Proteomes" id="UP000268310">
    <property type="component" value="Chromosome"/>
</dbReference>
<dbReference type="KEGG" id="too:C7K38_01515"/>
<evidence type="ECO:0000313" key="16">
    <source>
        <dbReference type="Proteomes" id="UP000268310"/>
    </source>
</evidence>
<keyword evidence="3 10" id="KW-0068">Autocatalytic cleavage</keyword>
<feature type="modified residue" description="Pyruvic acid (Ser); by autocatalysis" evidence="10">
    <location>
        <position position="454"/>
    </location>
</feature>
<keyword evidence="16" id="KW-1185">Reference proteome</keyword>
<feature type="domain" description="N(4)-bis(aminopropyl)spermidine synthase C-terminal" evidence="11">
    <location>
        <begin position="117"/>
        <end position="300"/>
    </location>
</feature>
<gene>
    <name evidence="12" type="primary">speD</name>
    <name evidence="10" type="synonym">speH</name>
    <name evidence="12" type="ORF">C7K38_01515</name>
    <name evidence="13" type="ORF">GCM10025885_00290</name>
    <name evidence="14" type="ORF">GCM10025885_23690</name>
    <name evidence="15" type="ORF">GCM10025885_24310</name>
</gene>
<feature type="active site" description="Proton donor; for catalytic activity" evidence="10">
    <location>
        <position position="474"/>
    </location>
</feature>
<name>A0AA37XI41_9ENTE</name>
<dbReference type="InterPro" id="IPR029063">
    <property type="entry name" value="SAM-dependent_MTases_sf"/>
</dbReference>
<reference evidence="13" key="4">
    <citation type="submission" date="2023-02" db="EMBL/GenBank/DDBJ databases">
        <authorList>
            <person name="Sun Q."/>
            <person name="Mori K."/>
        </authorList>
    </citation>
    <scope>NUCLEOTIDE SEQUENCE</scope>
    <source>
        <strain evidence="13">NBRC 114545</strain>
    </source>
</reference>
<dbReference type="EMBL" id="CP027783">
    <property type="protein sequence ID" value="AYW47166.1"/>
    <property type="molecule type" value="Genomic_DNA"/>
</dbReference>
<dbReference type="GO" id="GO:0008168">
    <property type="term" value="F:methyltransferase activity"/>
    <property type="evidence" value="ECO:0007669"/>
    <property type="project" value="UniProtKB-KW"/>
</dbReference>
<dbReference type="HAMAP" id="MF_00464">
    <property type="entry name" value="AdoMetDC_1"/>
    <property type="match status" value="1"/>
</dbReference>
<feature type="active site" description="Schiff-base intermediate with substrate; via pyruvic acid" evidence="10">
    <location>
        <position position="454"/>
    </location>
</feature>
<keyword evidence="2 10" id="KW-0210">Decarboxylase</keyword>
<dbReference type="EMBL" id="BSUW01000002">
    <property type="protein sequence ID" value="GMA73382.1"/>
    <property type="molecule type" value="Genomic_DNA"/>
</dbReference>
<keyword evidence="4 10" id="KW-0745">Spermidine biosynthesis</keyword>
<feature type="active site" description="Proton acceptor; for processing activity" evidence="10">
    <location>
        <position position="459"/>
    </location>
</feature>
<dbReference type="InterPro" id="IPR016067">
    <property type="entry name" value="S-AdoMet_deCO2ase_core"/>
</dbReference>
<dbReference type="Pfam" id="PF01861">
    <property type="entry name" value="BpsA_C"/>
    <property type="match status" value="1"/>
</dbReference>
<feature type="chain" id="PRO_5044510760" description="S-adenosylmethionine decarboxylase alpha chain" evidence="10">
    <location>
        <begin position="454"/>
        <end position="508"/>
    </location>
</feature>
<comment type="similarity">
    <text evidence="10">Belongs to the prokaryotic AdoMetDC family. Type 1 subfamily.</text>
</comment>
<keyword evidence="8 10" id="KW-0704">Schiff base</keyword>
<dbReference type="PROSITE" id="PS00092">
    <property type="entry name" value="N6_MTASE"/>
    <property type="match status" value="1"/>
</dbReference>
<comment type="PTM">
    <text evidence="10">Is synthesized initially as an inactive proenzyme. Formation of the active enzyme involves a self-maturation process in which the active site pyruvoyl group is generated from an internal serine residue via an autocatalytic post-translational modification. Two non-identical subunits are generated from the proenzyme in this reaction, and the pyruvate is formed at the N-terminus of the alpha chain, which is derived from the carboxyl end of the proenzyme. The post-translation cleavage follows an unusual pathway, termed non-hydrolytic serinolysis, in which the side chain hydroxyl group of the serine supplies its oxygen atom to form the C-terminus of the beta chain, while the remainder of the serine residue undergoes an oxidative deamination to produce ammonia and the pyruvoyl group blocking the N-terminus of the alpha chain.</text>
</comment>
<organism evidence="13 17">
    <name type="scientific">Tetragenococcus osmophilus</name>
    <dbReference type="NCBI Taxonomy" id="526944"/>
    <lineage>
        <taxon>Bacteria</taxon>
        <taxon>Bacillati</taxon>
        <taxon>Bacillota</taxon>
        <taxon>Bacilli</taxon>
        <taxon>Lactobacillales</taxon>
        <taxon>Enterococcaceae</taxon>
        <taxon>Tetragenococcus</taxon>
    </lineage>
</organism>
<evidence type="ECO:0000256" key="2">
    <source>
        <dbReference type="ARBA" id="ARBA00022793"/>
    </source>
</evidence>
<keyword evidence="9 10" id="KW-0670">Pyruvate</keyword>
<evidence type="ECO:0000313" key="17">
    <source>
        <dbReference type="Proteomes" id="UP001157039"/>
    </source>
</evidence>
<evidence type="ECO:0000259" key="11">
    <source>
        <dbReference type="Pfam" id="PF01861"/>
    </source>
</evidence>
<evidence type="ECO:0000256" key="7">
    <source>
        <dbReference type="ARBA" id="ARBA00023239"/>
    </source>
</evidence>
<evidence type="ECO:0000313" key="12">
    <source>
        <dbReference type="EMBL" id="AYW47166.1"/>
    </source>
</evidence>
<evidence type="ECO:0000256" key="5">
    <source>
        <dbReference type="ARBA" id="ARBA00023115"/>
    </source>
</evidence>
<comment type="function">
    <text evidence="10">Catalyzes the decarboxylation of S-adenosylmethionine to S-adenosylmethioninamine (dcAdoMet), the propylamine donor required for the synthesis of the polyamines spermine and spermidine from the diamine putrescine.</text>
</comment>
<proteinExistence type="inferred from homology"/>
<dbReference type="EMBL" id="BSUW01000001">
    <property type="protein sequence ID" value="GMA70980.1"/>
    <property type="molecule type" value="Genomic_DNA"/>
</dbReference>
<dbReference type="PANTHER" id="PTHR33866">
    <property type="entry name" value="S-ADENOSYLMETHIONINE DECARBOXYLASE PROENZYME"/>
    <property type="match status" value="1"/>
</dbReference>
<dbReference type="GO" id="GO:0005829">
    <property type="term" value="C:cytosol"/>
    <property type="evidence" value="ECO:0007669"/>
    <property type="project" value="TreeGrafter"/>
</dbReference>
<comment type="subunit">
    <text evidence="10">Heterotetramer of two alpha and two beta chains arranged as a dimer of alpha/beta heterodimers.</text>
</comment>
<dbReference type="GO" id="GO:0008295">
    <property type="term" value="P:spermidine biosynthetic process"/>
    <property type="evidence" value="ECO:0007669"/>
    <property type="project" value="UniProtKB-UniRule"/>
</dbReference>
<dbReference type="InterPro" id="IPR002723">
    <property type="entry name" value="BpsA_C"/>
</dbReference>
<dbReference type="Gene3D" id="3.60.90.10">
    <property type="entry name" value="S-adenosylmethionine decarboxylase"/>
    <property type="match status" value="1"/>
</dbReference>
<keyword evidence="13" id="KW-0489">Methyltransferase</keyword>
<dbReference type="PANTHER" id="PTHR33866:SF2">
    <property type="entry name" value="S-ADENOSYLMETHIONINE DECARBOXYLASE PROENZYME"/>
    <property type="match status" value="1"/>
</dbReference>
<dbReference type="EC" id="4.1.1.50" evidence="10"/>
<evidence type="ECO:0000256" key="10">
    <source>
        <dbReference type="HAMAP-Rule" id="MF_00464"/>
    </source>
</evidence>
<evidence type="ECO:0000256" key="6">
    <source>
        <dbReference type="ARBA" id="ARBA00023145"/>
    </source>
</evidence>
<dbReference type="EMBL" id="BSUW01000001">
    <property type="protein sequence ID" value="GMA73320.1"/>
    <property type="molecule type" value="Genomic_DNA"/>
</dbReference>
<comment type="pathway">
    <text evidence="10">Amine and polyamine biosynthesis; S-adenosylmethioninamine biosynthesis; S-adenosylmethioninamine from S-adenosyl-L-methionine: step 1/1.</text>
</comment>
<comment type="catalytic activity">
    <reaction evidence="10">
        <text>S-adenosyl-L-methionine + H(+) = S-adenosyl 3-(methylsulfanyl)propylamine + CO2</text>
        <dbReference type="Rhea" id="RHEA:15981"/>
        <dbReference type="ChEBI" id="CHEBI:15378"/>
        <dbReference type="ChEBI" id="CHEBI:16526"/>
        <dbReference type="ChEBI" id="CHEBI:57443"/>
        <dbReference type="ChEBI" id="CHEBI:59789"/>
        <dbReference type="EC" id="4.1.1.50"/>
    </reaction>
</comment>
<accession>A0AA37XI41</accession>
<keyword evidence="6 10" id="KW-0865">Zymogen</keyword>
<dbReference type="AlphaFoldDB" id="A0AA37XI41"/>
<dbReference type="RefSeq" id="WP_123934155.1">
    <property type="nucleotide sequence ID" value="NZ_BSUW01000001.1"/>
</dbReference>
<keyword evidence="13" id="KW-0808">Transferase</keyword>
<comment type="cofactor">
    <cofactor evidence="10">
        <name>pyruvate</name>
        <dbReference type="ChEBI" id="CHEBI:15361"/>
    </cofactor>
    <text evidence="10">Binds 1 pyruvoyl group covalently per subunit.</text>
</comment>
<dbReference type="GO" id="GO:0004014">
    <property type="term" value="F:adenosylmethionine decarboxylase activity"/>
    <property type="evidence" value="ECO:0007669"/>
    <property type="project" value="UniProtKB-UniRule"/>
</dbReference>
<evidence type="ECO:0000313" key="14">
    <source>
        <dbReference type="EMBL" id="GMA73320.1"/>
    </source>
</evidence>
<dbReference type="GO" id="GO:0003676">
    <property type="term" value="F:nucleic acid binding"/>
    <property type="evidence" value="ECO:0007669"/>
    <property type="project" value="InterPro"/>
</dbReference>
<evidence type="ECO:0000256" key="4">
    <source>
        <dbReference type="ARBA" id="ARBA00023066"/>
    </source>
</evidence>
<dbReference type="SUPFAM" id="SSF53335">
    <property type="entry name" value="S-adenosyl-L-methionine-dependent methyltransferases"/>
    <property type="match status" value="1"/>
</dbReference>
<reference evidence="12 16" key="1">
    <citation type="journal article" date="2012" name="Int. J. Syst. Evol. Microbiol.">
        <title>Characterization of Tetragenococcus strains from sugar thick juice reveals a novel species, Tetragenococcus osmophilus sp. nov., and divides Tetragenococcus halophilus into two subspecies, T. halophilus subsp. halophilus subsp. nov. and T. halophilus subsp. flandriensis subsp. nov.</title>
        <authorList>
            <person name="Juste A."/>
            <person name="Van Trappen S."/>
            <person name="Verreth C."/>
            <person name="Cleenwerck I."/>
            <person name="De Vos P."/>
            <person name="Lievens B."/>
            <person name="Willems K.A."/>
        </authorList>
    </citation>
    <scope>NUCLEOTIDE SEQUENCE [LARGE SCALE GENOMIC DNA]</scope>
    <source>
        <strain evidence="12 16">JCM 31126</strain>
    </source>
</reference>
<evidence type="ECO:0000256" key="8">
    <source>
        <dbReference type="ARBA" id="ARBA00023270"/>
    </source>
</evidence>
<dbReference type="SUPFAM" id="SSF56276">
    <property type="entry name" value="S-adenosylmethionine decarboxylase"/>
    <property type="match status" value="1"/>
</dbReference>
<dbReference type="Pfam" id="PF02675">
    <property type="entry name" value="AdoMet_dc"/>
    <property type="match status" value="1"/>
</dbReference>
<sequence length="508" mass="57569">MKISKIIKERTHLKESEEVVDLILIELYLRGQLSTKTLSSKTNLPIPVISAIRKELAKLGIVKMANGVFLTTKGSLYVENTLGFSSINKNHYLKIIDSNSEREWLKKEMIDELSLKIVNRPKVDVKFDQAFATLQTSIDRAFLLLDEHQLVNNQILFLGDDDLTSLAVGLLIKKISLKGKCSSHLMVYEMSENIITCIEDSAENLEIGIDIQKLDFRYGSQEYFKHQYDYVFVDPPYTITGLKLFLSRAISSSRLGASRIYLSFGEKEPQTQLAVQKLICDQNLIINEISHDFNHYEGASILGGRSNMLELLTLQTTYPIISSCTSYKQQIYTGELNPRNSVYKCKNCGETHKVGPSLTIKTIEELKEIGCSNCENTTFLHLSRNNLEATEEKVLGSHYLVELKNCFNNNIGSVSTVERIMLNIVEQCQLTKVSSDFHQFKPLGVSGVVVLAESHFTVHTWPEENYAAIDLFVCSRLASENKFMDLLTTFFEAGEIEYRKVNRGSLTY</sequence>
<evidence type="ECO:0000256" key="9">
    <source>
        <dbReference type="ARBA" id="ARBA00023317"/>
    </source>
</evidence>
<keyword evidence="7 10" id="KW-0456">Lyase</keyword>
<dbReference type="GO" id="GO:0032259">
    <property type="term" value="P:methylation"/>
    <property type="evidence" value="ECO:0007669"/>
    <property type="project" value="UniProtKB-KW"/>
</dbReference>